<name>A0ABR5KTQ8_PSEAV</name>
<reference evidence="2 3" key="2">
    <citation type="submission" date="2015-10" db="EMBL/GenBank/DDBJ databases">
        <title>Comparative genomics and high-throughput reverse genetic screens identify a new phytobacterial MAMP and an Arabidopsis receptor required for immune elicitation.</title>
        <authorList>
            <person name="Mott G.A."/>
            <person name="Thakur S."/>
            <person name="Wang P.W."/>
            <person name="Desveaux D."/>
            <person name="Guttman D.S."/>
        </authorList>
    </citation>
    <scope>NUCLEOTIDE SEQUENCE [LARGE SCALE GENOMIC DNA]</scope>
    <source>
        <strain evidence="2 3">107</strain>
    </source>
</reference>
<accession>A0ABR5KTQ8</accession>
<proteinExistence type="predicted"/>
<feature type="coiled-coil region" evidence="1">
    <location>
        <begin position="321"/>
        <end position="410"/>
    </location>
</feature>
<dbReference type="Proteomes" id="UP000037943">
    <property type="component" value="Unassembled WGS sequence"/>
</dbReference>
<gene>
    <name evidence="2" type="ORF">AC499_0946</name>
</gene>
<dbReference type="GeneID" id="39473759"/>
<evidence type="ECO:0000256" key="1">
    <source>
        <dbReference type="SAM" id="Coils"/>
    </source>
</evidence>
<dbReference type="EMBL" id="LGLK01000057">
    <property type="protein sequence ID" value="KPC17744.1"/>
    <property type="molecule type" value="Genomic_DNA"/>
</dbReference>
<comment type="caution">
    <text evidence="2">The sequence shown here is derived from an EMBL/GenBank/DDBJ whole genome shotgun (WGS) entry which is preliminary data.</text>
</comment>
<keyword evidence="1" id="KW-0175">Coiled coil</keyword>
<organism evidence="2 3">
    <name type="scientific">Pseudomonas amygdali pv. lachrymans</name>
    <name type="common">Pseudomonas syringae pv. lachrymans</name>
    <dbReference type="NCBI Taxonomy" id="53707"/>
    <lineage>
        <taxon>Bacteria</taxon>
        <taxon>Pseudomonadati</taxon>
        <taxon>Pseudomonadota</taxon>
        <taxon>Gammaproteobacteria</taxon>
        <taxon>Pseudomonadales</taxon>
        <taxon>Pseudomonadaceae</taxon>
        <taxon>Pseudomonas</taxon>
        <taxon>Pseudomonas amygdali</taxon>
    </lineage>
</organism>
<dbReference type="RefSeq" id="WP_005742497.1">
    <property type="nucleotide sequence ID" value="NZ_LGLK01000057.1"/>
</dbReference>
<evidence type="ECO:0000313" key="2">
    <source>
        <dbReference type="EMBL" id="KPC17744.1"/>
    </source>
</evidence>
<feature type="coiled-coil region" evidence="1">
    <location>
        <begin position="542"/>
        <end position="597"/>
    </location>
</feature>
<sequence>MNIPGKNNSPKNFGLTRYALVNSGSHSLSILPFWDALSIAGANNLGKSTVLASMQFLLMPSGTNSHNFGSHDPKESRQFYFPTTSSYLLMEVMLPTGTFTLGAYGKGAGSGFEYELFVAKHSICAEDLLDNNRIISYRELFSRWAEAGREFFSVSREEMRQLLYGEYTKVKNGRFDVTLFPLANSSDKRYGTFRQIYKNLLTQTVLKSRDMKDLLLNVFEDKLSNHSINFSQVRREAFREYSLQAGEIKSLEARRADILSLHQESESRIEKQEEGAHLARQLKVNAERAVLAYPEAIESRRQFLSQVQSRKDGLTATYKTNSQLLNELNRSKGKHDSLANELIALKQRVSLTTRDQVQTNLDAVQRELMQLESSVSQSSRFNAEVLARQLESAKVTLNQLQHQLKTLKEGDGLGHALGLKDEEISELSRILNPAIFSLPKTLLKEQTRGNFKSFLLANLLPKDGVIERSGFRLNLESLSVLDFGLDKIPELELQISIQQQAVDGIQQNLNIALDQKGTAERIAKLKADSRRLNSAVGDYDRLEDMEQQYMDSKEQVVALELQIEEVMVAMAEYAPSLETINNEASVATKEHEELTRQLQVIRDLQRQMTMRADFFGLASGEDAEFELDLNEADLPGIAERLRSLEMAVRSIDLSIAASQQRILEELTQLSEHIEDGSLPRKAKEMLDALPQKREWLTRLHDHAVIQVSSCLHDLSSNFLQLEHEVTLFNRMVNARKVSNIKRFSIELKRDEVVLESIDTLLKHLSNTEANAADLFGGGAADSVSDVELRRAMDRLTRVVEDGRDGNLEVADLFELQFSITDAKGKETVSEKLDQLASFGSTMTQKPLIYMNLLRYLSDKKVRHEVHLPFYIDEANCIDTKNQDTIISYCKDLGFTPVFASVHPTLSASLGVNLSECLMDDNRIVITEKDWQFFNHEQPVPDEEQLEMLS</sequence>
<evidence type="ECO:0008006" key="4">
    <source>
        <dbReference type="Google" id="ProtNLM"/>
    </source>
</evidence>
<reference evidence="2 3" key="1">
    <citation type="submission" date="2015-07" db="EMBL/GenBank/DDBJ databases">
        <authorList>
            <person name="O'Brien H.E."/>
            <person name="Thakur S."/>
            <person name="Gong Y."/>
            <person name="Wang P.W."/>
            <person name="Guttman D.S."/>
        </authorList>
    </citation>
    <scope>NUCLEOTIDE SEQUENCE [LARGE SCALE GENOMIC DNA]</scope>
    <source>
        <strain evidence="2 3">107</strain>
    </source>
</reference>
<protein>
    <recommendedName>
        <fullName evidence="4">Chromosome segregation ATPase</fullName>
    </recommendedName>
</protein>
<keyword evidence="3" id="KW-1185">Reference proteome</keyword>
<evidence type="ECO:0000313" key="3">
    <source>
        <dbReference type="Proteomes" id="UP000037943"/>
    </source>
</evidence>